<dbReference type="InterPro" id="IPR039448">
    <property type="entry name" value="Beta_helix"/>
</dbReference>
<dbReference type="SMART" id="SM00710">
    <property type="entry name" value="PbH1"/>
    <property type="match status" value="7"/>
</dbReference>
<evidence type="ECO:0000259" key="1">
    <source>
        <dbReference type="Pfam" id="PF13229"/>
    </source>
</evidence>
<dbReference type="SUPFAM" id="SSF51126">
    <property type="entry name" value="Pectin lyase-like"/>
    <property type="match status" value="1"/>
</dbReference>
<dbReference type="Gene3D" id="2.160.20.10">
    <property type="entry name" value="Single-stranded right-handed beta-helix, Pectin lyase-like"/>
    <property type="match status" value="1"/>
</dbReference>
<evidence type="ECO:0000313" key="2">
    <source>
        <dbReference type="EMBL" id="NNF08146.1"/>
    </source>
</evidence>
<dbReference type="AlphaFoldDB" id="A0A7Y2EAB4"/>
<evidence type="ECO:0000313" key="3">
    <source>
        <dbReference type="Proteomes" id="UP000547674"/>
    </source>
</evidence>
<reference evidence="2 3" key="1">
    <citation type="submission" date="2020-03" db="EMBL/GenBank/DDBJ databases">
        <title>Metabolic flexibility allows generalist bacteria to become dominant in a frequently disturbed ecosystem.</title>
        <authorList>
            <person name="Chen Y.-J."/>
            <person name="Leung P.M."/>
            <person name="Bay S.K."/>
            <person name="Hugenholtz P."/>
            <person name="Kessler A.J."/>
            <person name="Shelley G."/>
            <person name="Waite D.W."/>
            <person name="Cook P.L."/>
            <person name="Greening C."/>
        </authorList>
    </citation>
    <scope>NUCLEOTIDE SEQUENCE [LARGE SCALE GENOMIC DNA]</scope>
    <source>
        <strain evidence="2">SS_bin_28</strain>
    </source>
</reference>
<dbReference type="Pfam" id="PF13229">
    <property type="entry name" value="Beta_helix"/>
    <property type="match status" value="1"/>
</dbReference>
<dbReference type="InterPro" id="IPR012334">
    <property type="entry name" value="Pectin_lyas_fold"/>
</dbReference>
<sequence>MMRFMLLAIAFSLATPTLSQGRTWKIEVGGSGDAPTIQAGIDSAAVGDTVLVSPGTYFENISFKGKDLSLVGERGPHFTILDGSKEENTVVLFAEHETRACLLEGFTITGGSGTAAFGSPRGGGITCPYASPTIRGNVIKNNTVIRENGGSGGGIRVGEVPVKRIPSPLIENNLFEGNVASVVGGALCLQHTSAIVRRNKFYRNKILKGDGGAIFQQQNTPHEVIIEDNEFWENEANDHGGAVHIDHIGPGAGPTLFRGNLVIRNAAYGLEGGDSGSGGGVFVFTDWQASNQGVYIQNNTIVFNGGGGGRTGCSGGGLVIRHGREVVVENNIIANNYDCGLICRDSNNMELGTNLIWGNSEGNFGNGLAECPDEWLEVSVIEDPLFCNPQADVFSLATNSPAIVNGVVMGALPAFGCGPITGIEPTSWGKIKRSFGP</sequence>
<organism evidence="2 3">
    <name type="scientific">Eiseniibacteriota bacterium</name>
    <dbReference type="NCBI Taxonomy" id="2212470"/>
    <lineage>
        <taxon>Bacteria</taxon>
        <taxon>Candidatus Eiseniibacteriota</taxon>
    </lineage>
</organism>
<dbReference type="InterPro" id="IPR006626">
    <property type="entry name" value="PbH1"/>
</dbReference>
<feature type="domain" description="Right handed beta helix" evidence="1">
    <location>
        <begin position="108"/>
        <end position="240"/>
    </location>
</feature>
<protein>
    <recommendedName>
        <fullName evidence="1">Right handed beta helix domain-containing protein</fullName>
    </recommendedName>
</protein>
<dbReference type="InterPro" id="IPR011050">
    <property type="entry name" value="Pectin_lyase_fold/virulence"/>
</dbReference>
<name>A0A7Y2EAB4_UNCEI</name>
<dbReference type="PANTHER" id="PTHR11319">
    <property type="entry name" value="G PROTEIN-COUPLED RECEPTOR-RELATED"/>
    <property type="match status" value="1"/>
</dbReference>
<accession>A0A7Y2EAB4</accession>
<proteinExistence type="predicted"/>
<comment type="caution">
    <text evidence="2">The sequence shown here is derived from an EMBL/GenBank/DDBJ whole genome shotgun (WGS) entry which is preliminary data.</text>
</comment>
<dbReference type="PANTHER" id="PTHR11319:SF35">
    <property type="entry name" value="OUTER MEMBRANE PROTEIN PMPC-RELATED"/>
    <property type="match status" value="1"/>
</dbReference>
<dbReference type="EMBL" id="JABDJR010000620">
    <property type="protein sequence ID" value="NNF08146.1"/>
    <property type="molecule type" value="Genomic_DNA"/>
</dbReference>
<dbReference type="Proteomes" id="UP000547674">
    <property type="component" value="Unassembled WGS sequence"/>
</dbReference>
<gene>
    <name evidence="2" type="ORF">HKN21_15385</name>
</gene>